<gene>
    <name evidence="2" type="ORF">CGS59_13525</name>
</gene>
<dbReference type="AlphaFoldDB" id="A0A2A7AVJ4"/>
<dbReference type="EMBL" id="NMTZ01000027">
    <property type="protein sequence ID" value="PDX83129.1"/>
    <property type="molecule type" value="Genomic_DNA"/>
</dbReference>
<feature type="transmembrane region" description="Helical" evidence="1">
    <location>
        <begin position="72"/>
        <end position="94"/>
    </location>
</feature>
<evidence type="ECO:0000313" key="2">
    <source>
        <dbReference type="EMBL" id="PDX83129.1"/>
    </source>
</evidence>
<evidence type="ECO:0000313" key="3">
    <source>
        <dbReference type="Proteomes" id="UP000220480"/>
    </source>
</evidence>
<reference evidence="2 3" key="1">
    <citation type="journal article" date="2017" name="Front. Microbiol.">
        <title>New Insights into the Diversity of the Genus Faecalibacterium.</title>
        <authorList>
            <person name="Benevides L."/>
            <person name="Burman S."/>
            <person name="Martin R."/>
            <person name="Robert V."/>
            <person name="Thomas M."/>
            <person name="Miquel S."/>
            <person name="Chain F."/>
            <person name="Sokol H."/>
            <person name="Bermudez-Humaran L.G."/>
            <person name="Morrison M."/>
            <person name="Langella P."/>
            <person name="Azevedo V.A."/>
            <person name="Chatel J.M."/>
            <person name="Soares S."/>
        </authorList>
    </citation>
    <scope>NUCLEOTIDE SEQUENCE [LARGE SCALE GENOMIC DNA]</scope>
    <source>
        <strain evidence="2 3">CNCM I 4644</strain>
    </source>
</reference>
<feature type="transmembrane region" description="Helical" evidence="1">
    <location>
        <begin position="46"/>
        <end position="66"/>
    </location>
</feature>
<accession>A0A2A7AVJ4</accession>
<comment type="caution">
    <text evidence="2">The sequence shown here is derived from an EMBL/GenBank/DDBJ whole genome shotgun (WGS) entry which is preliminary data.</text>
</comment>
<evidence type="ECO:0000256" key="1">
    <source>
        <dbReference type="SAM" id="Phobius"/>
    </source>
</evidence>
<dbReference type="Proteomes" id="UP000220480">
    <property type="component" value="Unassembled WGS sequence"/>
</dbReference>
<feature type="transmembrane region" description="Helical" evidence="1">
    <location>
        <begin position="151"/>
        <end position="174"/>
    </location>
</feature>
<keyword evidence="1" id="KW-0812">Transmembrane</keyword>
<dbReference type="RefSeq" id="WP_097780351.1">
    <property type="nucleotide sequence ID" value="NZ_NMTZ01000027.1"/>
</dbReference>
<keyword evidence="1" id="KW-1133">Transmembrane helix</keyword>
<organism evidence="2 3">
    <name type="scientific">Faecalibacterium prausnitzii</name>
    <dbReference type="NCBI Taxonomy" id="853"/>
    <lineage>
        <taxon>Bacteria</taxon>
        <taxon>Bacillati</taxon>
        <taxon>Bacillota</taxon>
        <taxon>Clostridia</taxon>
        <taxon>Eubacteriales</taxon>
        <taxon>Oscillospiraceae</taxon>
        <taxon>Faecalibacterium</taxon>
    </lineage>
</organism>
<keyword evidence="1" id="KW-0472">Membrane</keyword>
<name>A0A2A7AVJ4_9FIRM</name>
<protein>
    <submittedName>
        <fullName evidence="2">Uncharacterized protein</fullName>
    </submittedName>
</protein>
<proteinExistence type="predicted"/>
<sequence>MKLTIEQERQITAQYQYIKELATLKYDAEEKREQNLIQQSSQMQTAFSFMTAAVFAATAICIEYRGKLTLNFFLIAVSVVAFLLIVSLLLASLAQWRWKTEAFPDILDMKDTVVNDPEWEKLTIKYHQINQWIDLVGKVQKKKAKINDRRVKLIMASMICFYLSIGSIVISFFIGVMKLR</sequence>